<evidence type="ECO:0000256" key="2">
    <source>
        <dbReference type="ARBA" id="ARBA00023002"/>
    </source>
</evidence>
<protein>
    <submittedName>
        <fullName evidence="4">SDR family oxidoreductase</fullName>
    </submittedName>
</protein>
<dbReference type="PROSITE" id="PS00061">
    <property type="entry name" value="ADH_SHORT"/>
    <property type="match status" value="1"/>
</dbReference>
<organism evidence="4 5">
    <name type="scientific">Streptomyces alkaliphilus</name>
    <dbReference type="NCBI Taxonomy" id="1472722"/>
    <lineage>
        <taxon>Bacteria</taxon>
        <taxon>Bacillati</taxon>
        <taxon>Actinomycetota</taxon>
        <taxon>Actinomycetes</taxon>
        <taxon>Kitasatosporales</taxon>
        <taxon>Streptomycetaceae</taxon>
        <taxon>Streptomyces</taxon>
    </lineage>
</organism>
<evidence type="ECO:0000259" key="3">
    <source>
        <dbReference type="SMART" id="SM00822"/>
    </source>
</evidence>
<dbReference type="CDD" id="cd05233">
    <property type="entry name" value="SDR_c"/>
    <property type="match status" value="1"/>
</dbReference>
<dbReference type="Pfam" id="PF13561">
    <property type="entry name" value="adh_short_C2"/>
    <property type="match status" value="1"/>
</dbReference>
<name>A0A7W3TGP8_9ACTN</name>
<dbReference type="PANTHER" id="PTHR43477">
    <property type="entry name" value="DIHYDROANTICAPSIN 7-DEHYDROGENASE"/>
    <property type="match status" value="1"/>
</dbReference>
<dbReference type="GO" id="GO:0016491">
    <property type="term" value="F:oxidoreductase activity"/>
    <property type="evidence" value="ECO:0007669"/>
    <property type="project" value="UniProtKB-KW"/>
</dbReference>
<dbReference type="PANTHER" id="PTHR43477:SF1">
    <property type="entry name" value="DIHYDROANTICAPSIN 7-DEHYDROGENASE"/>
    <property type="match status" value="1"/>
</dbReference>
<dbReference type="PRINTS" id="PR00081">
    <property type="entry name" value="GDHRDH"/>
</dbReference>
<proteinExistence type="inferred from homology"/>
<dbReference type="InterPro" id="IPR002347">
    <property type="entry name" value="SDR_fam"/>
</dbReference>
<accession>A0A7W3TGP8</accession>
<dbReference type="RefSeq" id="WP_182607809.1">
    <property type="nucleotide sequence ID" value="NZ_VKHT01000918.1"/>
</dbReference>
<evidence type="ECO:0000256" key="1">
    <source>
        <dbReference type="ARBA" id="ARBA00006484"/>
    </source>
</evidence>
<dbReference type="EMBL" id="VKHT01000918">
    <property type="protein sequence ID" value="MBB0246481.1"/>
    <property type="molecule type" value="Genomic_DNA"/>
</dbReference>
<dbReference type="InterPro" id="IPR020904">
    <property type="entry name" value="Sc_DH/Rdtase_CS"/>
</dbReference>
<dbReference type="SMART" id="SM00822">
    <property type="entry name" value="PKS_KR"/>
    <property type="match status" value="1"/>
</dbReference>
<comment type="similarity">
    <text evidence="1">Belongs to the short-chain dehydrogenases/reductases (SDR) family.</text>
</comment>
<dbReference type="FunFam" id="3.40.50.720:FF:000084">
    <property type="entry name" value="Short-chain dehydrogenase reductase"/>
    <property type="match status" value="1"/>
</dbReference>
<gene>
    <name evidence="4" type="ORF">FNQ90_20790</name>
</gene>
<dbReference type="InterPro" id="IPR051122">
    <property type="entry name" value="SDR_DHRS6-like"/>
</dbReference>
<dbReference type="InterPro" id="IPR036291">
    <property type="entry name" value="NAD(P)-bd_dom_sf"/>
</dbReference>
<evidence type="ECO:0000313" key="4">
    <source>
        <dbReference type="EMBL" id="MBB0246481.1"/>
    </source>
</evidence>
<feature type="domain" description="Ketoreductase" evidence="3">
    <location>
        <begin position="15"/>
        <end position="205"/>
    </location>
</feature>
<dbReference type="AlphaFoldDB" id="A0A7W3TGP8"/>
<dbReference type="Gene3D" id="3.40.50.720">
    <property type="entry name" value="NAD(P)-binding Rossmann-like Domain"/>
    <property type="match status" value="1"/>
</dbReference>
<sequence length="258" mass="26397">MERDKPSRDGRFAGRCVLVTGAASGIGAATARRLAAEGAAVAVTDLHAEGAAEVASEIRRSGGEAEHHALDVTDEEQWREVVRATGERPGPISGLVGNAAGVTVGPADRIDLPEWNRQIAVNLTAAFLGFRACLPHLRETGGAVVLVSSVHALAGLPGRPAYAAAKAGLTGLTRQLAVEYGPGVRVNAVLPGPVLTPAWDGIGEADRRASAAQTAAHRLGRPEEVASAISFLLHTDASYVTGASLVVDGGWSVVKGGS</sequence>
<dbReference type="InterPro" id="IPR057326">
    <property type="entry name" value="KR_dom"/>
</dbReference>
<dbReference type="SUPFAM" id="SSF51735">
    <property type="entry name" value="NAD(P)-binding Rossmann-fold domains"/>
    <property type="match status" value="1"/>
</dbReference>
<reference evidence="5" key="1">
    <citation type="submission" date="2019-10" db="EMBL/GenBank/DDBJ databases">
        <title>Streptomyces sp. nov., a novel actinobacterium isolated from alkaline environment.</title>
        <authorList>
            <person name="Golinska P."/>
        </authorList>
    </citation>
    <scope>NUCLEOTIDE SEQUENCE [LARGE SCALE GENOMIC DNA]</scope>
    <source>
        <strain evidence="5">DSM 42118</strain>
    </source>
</reference>
<keyword evidence="2" id="KW-0560">Oxidoreductase</keyword>
<comment type="caution">
    <text evidence="4">The sequence shown here is derived from an EMBL/GenBank/DDBJ whole genome shotgun (WGS) entry which is preliminary data.</text>
</comment>
<dbReference type="Proteomes" id="UP000538929">
    <property type="component" value="Unassembled WGS sequence"/>
</dbReference>
<evidence type="ECO:0000313" key="5">
    <source>
        <dbReference type="Proteomes" id="UP000538929"/>
    </source>
</evidence>
<keyword evidence="5" id="KW-1185">Reference proteome</keyword>
<dbReference type="PRINTS" id="PR00080">
    <property type="entry name" value="SDRFAMILY"/>
</dbReference>